<name>A0A6M1RF26_9ACTN</name>
<dbReference type="AlphaFoldDB" id="A0A6M1RF26"/>
<keyword evidence="2" id="KW-0732">Signal</keyword>
<evidence type="ECO:0000256" key="2">
    <source>
        <dbReference type="SAM" id="SignalP"/>
    </source>
</evidence>
<keyword evidence="5" id="KW-1185">Reference proteome</keyword>
<reference evidence="4 5" key="1">
    <citation type="submission" date="2020-02" db="EMBL/GenBank/DDBJ databases">
        <title>Whole-genome analyses of novel actinobacteria.</title>
        <authorList>
            <person name="Sahin N."/>
        </authorList>
    </citation>
    <scope>NUCLEOTIDE SEQUENCE [LARGE SCALE GENOMIC DNA]</scope>
    <source>
        <strain evidence="4 5">KC13</strain>
    </source>
</reference>
<feature type="compositionally biased region" description="Low complexity" evidence="1">
    <location>
        <begin position="33"/>
        <end position="53"/>
    </location>
</feature>
<feature type="region of interest" description="Disordered" evidence="1">
    <location>
        <begin position="28"/>
        <end position="54"/>
    </location>
</feature>
<dbReference type="EMBL" id="JAALAA010000018">
    <property type="protein sequence ID" value="NGN94897.1"/>
    <property type="molecule type" value="Genomic_DNA"/>
</dbReference>
<dbReference type="PROSITE" id="PS51257">
    <property type="entry name" value="PROKAR_LIPOPROTEIN"/>
    <property type="match status" value="1"/>
</dbReference>
<dbReference type="RefSeq" id="WP_165112582.1">
    <property type="nucleotide sequence ID" value="NZ_JAALAA010000018.1"/>
</dbReference>
<feature type="domain" description="Transglycosylase SLT" evidence="3">
    <location>
        <begin position="157"/>
        <end position="251"/>
    </location>
</feature>
<dbReference type="CDD" id="cd13399">
    <property type="entry name" value="Slt35-like"/>
    <property type="match status" value="1"/>
</dbReference>
<dbReference type="Pfam" id="PF01464">
    <property type="entry name" value="SLT"/>
    <property type="match status" value="1"/>
</dbReference>
<dbReference type="Proteomes" id="UP000483261">
    <property type="component" value="Unassembled WGS sequence"/>
</dbReference>
<proteinExistence type="predicted"/>
<feature type="chain" id="PRO_5038774594" evidence="2">
    <location>
        <begin position="19"/>
        <end position="298"/>
    </location>
</feature>
<dbReference type="InterPro" id="IPR008258">
    <property type="entry name" value="Transglycosylase_SLT_dom_1"/>
</dbReference>
<dbReference type="Gene3D" id="1.10.530.10">
    <property type="match status" value="1"/>
</dbReference>
<protein>
    <submittedName>
        <fullName evidence="4">Lytic transglycosylase domain-containing protein</fullName>
    </submittedName>
</protein>
<evidence type="ECO:0000259" key="3">
    <source>
        <dbReference type="Pfam" id="PF01464"/>
    </source>
</evidence>
<dbReference type="SUPFAM" id="SSF53955">
    <property type="entry name" value="Lysozyme-like"/>
    <property type="match status" value="1"/>
</dbReference>
<evidence type="ECO:0000313" key="4">
    <source>
        <dbReference type="EMBL" id="NGN94897.1"/>
    </source>
</evidence>
<gene>
    <name evidence="4" type="ORF">G5C66_19425</name>
</gene>
<accession>A0A6M1RF26</accession>
<organism evidence="4 5">
    <name type="scientific">Nocardioides turkmenicus</name>
    <dbReference type="NCBI Taxonomy" id="2711220"/>
    <lineage>
        <taxon>Bacteria</taxon>
        <taxon>Bacillati</taxon>
        <taxon>Actinomycetota</taxon>
        <taxon>Actinomycetes</taxon>
        <taxon>Propionibacteriales</taxon>
        <taxon>Nocardioidaceae</taxon>
        <taxon>Nocardioides</taxon>
    </lineage>
</organism>
<evidence type="ECO:0000256" key="1">
    <source>
        <dbReference type="SAM" id="MobiDB-lite"/>
    </source>
</evidence>
<dbReference type="InterPro" id="IPR023346">
    <property type="entry name" value="Lysozyme-like_dom_sf"/>
</dbReference>
<feature type="signal peptide" evidence="2">
    <location>
        <begin position="1"/>
        <end position="18"/>
    </location>
</feature>
<evidence type="ECO:0000313" key="5">
    <source>
        <dbReference type="Proteomes" id="UP000483261"/>
    </source>
</evidence>
<comment type="caution">
    <text evidence="4">The sequence shown here is derived from an EMBL/GenBank/DDBJ whole genome shotgun (WGS) entry which is preliminary data.</text>
</comment>
<sequence length="298" mass="31747">MRTRLSALTAITALSALVAGCGGEPLSDPVRGPSASSPAATASPLPSPAATSLEDPSVPLAERLTQALATVASGKPGSEEVREAALFEQTTARNLARGSRAKADTVLGALGRGDRAQLESDIAAARELTAMTDPQPKLPDWRILTPPTPDELRPIYRRAQQETGTPWEYLAAVHLVETRMGRIRGTSTAGAQGPMQFLPPTFAQYGAGGDINDPGDAIMAAGRMLANNGAPRDMAGALWAYNHSDRYVAAVSAYAEQMRRSPAAYDLYWHWQVLYRHQDGTMLLPEGYPGEKAVRIAD</sequence>